<feature type="compositionally biased region" description="Polar residues" evidence="1">
    <location>
        <begin position="19"/>
        <end position="32"/>
    </location>
</feature>
<keyword evidence="3" id="KW-1185">Reference proteome</keyword>
<comment type="caution">
    <text evidence="2">The sequence shown here is derived from an EMBL/GenBank/DDBJ whole genome shotgun (WGS) entry which is preliminary data.</text>
</comment>
<feature type="compositionally biased region" description="Basic and acidic residues" evidence="1">
    <location>
        <begin position="1"/>
        <end position="15"/>
    </location>
</feature>
<evidence type="ECO:0000256" key="1">
    <source>
        <dbReference type="SAM" id="MobiDB-lite"/>
    </source>
</evidence>
<evidence type="ECO:0000313" key="2">
    <source>
        <dbReference type="EMBL" id="OWZ06850.1"/>
    </source>
</evidence>
<protein>
    <submittedName>
        <fullName evidence="2">Uncharacterized protein</fullName>
    </submittedName>
</protein>
<evidence type="ECO:0000313" key="3">
    <source>
        <dbReference type="Proteomes" id="UP000198211"/>
    </source>
</evidence>
<reference evidence="3" key="1">
    <citation type="submission" date="2017-03" db="EMBL/GenBank/DDBJ databases">
        <title>Phytopthora megakarya and P. palmivora, two closely related causual agents of cacao black pod achieved similar genome size and gene model numbers by different mechanisms.</title>
        <authorList>
            <person name="Ali S."/>
            <person name="Shao J."/>
            <person name="Larry D.J."/>
            <person name="Kronmiller B."/>
            <person name="Shen D."/>
            <person name="Strem M.D."/>
            <person name="Melnick R.L."/>
            <person name="Guiltinan M.J."/>
            <person name="Tyler B.M."/>
            <person name="Meinhardt L.W."/>
            <person name="Bailey B.A."/>
        </authorList>
    </citation>
    <scope>NUCLEOTIDE SEQUENCE [LARGE SCALE GENOMIC DNA]</scope>
    <source>
        <strain evidence="3">zdho120</strain>
    </source>
</reference>
<feature type="region of interest" description="Disordered" evidence="1">
    <location>
        <begin position="1"/>
        <end position="110"/>
    </location>
</feature>
<dbReference type="EMBL" id="NBNE01003794">
    <property type="protein sequence ID" value="OWZ06850.1"/>
    <property type="molecule type" value="Genomic_DNA"/>
</dbReference>
<sequence length="314" mass="35242">MSGYPPERERCKAEDVISDYSTRGNESRSGNQGDELPRAYVIRGDQRKSQEGGTQGRASRKARRGGYPSDSDPSSGDDDSDTSSDVSDSSFSEPLSNMVVPKTTQGGTTTTTIRPFVTVSSLDDFDEKASLSERTHWFSKEFKTKYCKSKKSDSEKYYTMKQRKQEDDWDDECLNTTSTKARDFRADNVHEALESPTTQEAALAREVSVENQVPSMTMEKLTQHVLKVMENSGWNKHGNMAHPGNARQNNDHPGSSSLRNCWADVIYEKCRYTGHPTQLCKTLSCKKCIKSHDGRCGDWEMLGRLLTVKGDKDE</sequence>
<dbReference type="AlphaFoldDB" id="A0A225VQN0"/>
<feature type="compositionally biased region" description="Low complexity" evidence="1">
    <location>
        <begin position="83"/>
        <end position="92"/>
    </location>
</feature>
<proteinExistence type="predicted"/>
<dbReference type="Proteomes" id="UP000198211">
    <property type="component" value="Unassembled WGS sequence"/>
</dbReference>
<gene>
    <name evidence="2" type="ORF">PHMEG_00020845</name>
</gene>
<name>A0A225VQN0_9STRA</name>
<accession>A0A225VQN0</accession>
<dbReference type="OrthoDB" id="8026949at2759"/>
<organism evidence="2 3">
    <name type="scientific">Phytophthora megakarya</name>
    <dbReference type="NCBI Taxonomy" id="4795"/>
    <lineage>
        <taxon>Eukaryota</taxon>
        <taxon>Sar</taxon>
        <taxon>Stramenopiles</taxon>
        <taxon>Oomycota</taxon>
        <taxon>Peronosporomycetes</taxon>
        <taxon>Peronosporales</taxon>
        <taxon>Peronosporaceae</taxon>
        <taxon>Phytophthora</taxon>
    </lineage>
</organism>